<reference evidence="1" key="2">
    <citation type="journal article" date="2015" name="Data Brief">
        <title>Shoot transcriptome of the giant reed, Arundo donax.</title>
        <authorList>
            <person name="Barrero R.A."/>
            <person name="Guerrero F.D."/>
            <person name="Moolhuijzen P."/>
            <person name="Goolsby J.A."/>
            <person name="Tidwell J."/>
            <person name="Bellgard S.E."/>
            <person name="Bellgard M.I."/>
        </authorList>
    </citation>
    <scope>NUCLEOTIDE SEQUENCE</scope>
    <source>
        <tissue evidence="1">Shoot tissue taken approximately 20 cm above the soil surface</tissue>
    </source>
</reference>
<evidence type="ECO:0000313" key="1">
    <source>
        <dbReference type="EMBL" id="JAD21824.1"/>
    </source>
</evidence>
<dbReference type="EMBL" id="GBRH01276071">
    <property type="protein sequence ID" value="JAD21824.1"/>
    <property type="molecule type" value="Transcribed_RNA"/>
</dbReference>
<protein>
    <submittedName>
        <fullName evidence="1">Uncharacterized protein</fullName>
    </submittedName>
</protein>
<proteinExistence type="predicted"/>
<reference evidence="1" key="1">
    <citation type="submission" date="2014-09" db="EMBL/GenBank/DDBJ databases">
        <authorList>
            <person name="Magalhaes I.L.F."/>
            <person name="Oliveira U."/>
            <person name="Santos F.R."/>
            <person name="Vidigal T.H.D.A."/>
            <person name="Brescovit A.D."/>
            <person name="Santos A.J."/>
        </authorList>
    </citation>
    <scope>NUCLEOTIDE SEQUENCE</scope>
    <source>
        <tissue evidence="1">Shoot tissue taken approximately 20 cm above the soil surface</tissue>
    </source>
</reference>
<accession>A0A0A8Y6Y3</accession>
<organism evidence="1">
    <name type="scientific">Arundo donax</name>
    <name type="common">Giant reed</name>
    <name type="synonym">Donax arundinaceus</name>
    <dbReference type="NCBI Taxonomy" id="35708"/>
    <lineage>
        <taxon>Eukaryota</taxon>
        <taxon>Viridiplantae</taxon>
        <taxon>Streptophyta</taxon>
        <taxon>Embryophyta</taxon>
        <taxon>Tracheophyta</taxon>
        <taxon>Spermatophyta</taxon>
        <taxon>Magnoliopsida</taxon>
        <taxon>Liliopsida</taxon>
        <taxon>Poales</taxon>
        <taxon>Poaceae</taxon>
        <taxon>PACMAD clade</taxon>
        <taxon>Arundinoideae</taxon>
        <taxon>Arundineae</taxon>
        <taxon>Arundo</taxon>
    </lineage>
</organism>
<name>A0A0A8Y6Y3_ARUDO</name>
<sequence length="11" mass="1206">MAKRVTDVSPC</sequence>